<dbReference type="Proteomes" id="UP000319818">
    <property type="component" value="Unassembled WGS sequence"/>
</dbReference>
<reference evidence="1 2" key="1">
    <citation type="submission" date="2019-06" db="EMBL/GenBank/DDBJ databases">
        <title>Sequencing the genomes of 1000 actinobacteria strains.</title>
        <authorList>
            <person name="Klenk H.-P."/>
        </authorList>
    </citation>
    <scope>NUCLEOTIDE SEQUENCE [LARGE SCALE GENOMIC DNA]</scope>
    <source>
        <strain evidence="1 2">DSM 45511</strain>
    </source>
</reference>
<accession>A0A543GJ77</accession>
<protein>
    <submittedName>
        <fullName evidence="1">Uncharacterized protein</fullName>
    </submittedName>
</protein>
<proteinExistence type="predicted"/>
<organism evidence="1 2">
    <name type="scientific">Pseudonocardia cypriaca</name>
    <dbReference type="NCBI Taxonomy" id="882449"/>
    <lineage>
        <taxon>Bacteria</taxon>
        <taxon>Bacillati</taxon>
        <taxon>Actinomycetota</taxon>
        <taxon>Actinomycetes</taxon>
        <taxon>Pseudonocardiales</taxon>
        <taxon>Pseudonocardiaceae</taxon>
        <taxon>Pseudonocardia</taxon>
    </lineage>
</organism>
<comment type="caution">
    <text evidence="1">The sequence shown here is derived from an EMBL/GenBank/DDBJ whole genome shotgun (WGS) entry which is preliminary data.</text>
</comment>
<sequence length="301" mass="34113">MTLNITVVSSWLIGQTSDFKLFRSNGNRRDYDDSSQKQVVIKYPSWAGLLCYTGVAEHDSHKTAEWLIEMLTHDDGRHRTPNGITKILAKEGSSWLRSVPRKYRYHTFTLTYFQKGVPHLQVISNFQRAAGRNIDEPLDRFIVSHFRPREPRCIVTGTEVYRVSPSVTKPIMTAEERAQLERAITDTSDLQRFRRRMAEASRGCASRAPRYISQNCVSSHLLPDGSGEMQLFGNMNEKYLPSLIVAGHDLSPSVPLALEQSGSQDLPHRLVGATWTADRTGMAAMVYAVRELRRQTGTGWE</sequence>
<dbReference type="AlphaFoldDB" id="A0A543GJ77"/>
<gene>
    <name evidence="1" type="ORF">FB388_3539</name>
</gene>
<evidence type="ECO:0000313" key="2">
    <source>
        <dbReference type="Proteomes" id="UP000319818"/>
    </source>
</evidence>
<keyword evidence="2" id="KW-1185">Reference proteome</keyword>
<name>A0A543GJ77_9PSEU</name>
<dbReference type="EMBL" id="VFPH01000001">
    <property type="protein sequence ID" value="TQM46133.1"/>
    <property type="molecule type" value="Genomic_DNA"/>
</dbReference>
<evidence type="ECO:0000313" key="1">
    <source>
        <dbReference type="EMBL" id="TQM46133.1"/>
    </source>
</evidence>